<evidence type="ECO:0000313" key="1">
    <source>
        <dbReference type="EMBL" id="KXJ92242.1"/>
    </source>
</evidence>
<protein>
    <submittedName>
        <fullName evidence="1">Uncharacterized protein</fullName>
    </submittedName>
</protein>
<dbReference type="AlphaFoldDB" id="A0A136J513"/>
<dbReference type="InParanoid" id="A0A136J513"/>
<dbReference type="Proteomes" id="UP000070501">
    <property type="component" value="Unassembled WGS sequence"/>
</dbReference>
<gene>
    <name evidence="1" type="ORF">Micbo1qcDRAFT_162420</name>
</gene>
<sequence>MPSFTLSQSGQALKGGSYFISGPVSLRSPKARRALGSRHSPRVRIVDRVMAGAMVRQFASRIAIRNCQRLAAASVGRTVVVRTLSSSGADTISSSPRSSPTFRFPSSPHLLIQMSPALSFVHGATRIPCEHGSWILATCRKIFGGACVLTRNDAARNQQTFPVSKPCKENGGWL</sequence>
<keyword evidence="2" id="KW-1185">Reference proteome</keyword>
<dbReference type="EMBL" id="KQ964249">
    <property type="protein sequence ID" value="KXJ92242.1"/>
    <property type="molecule type" value="Genomic_DNA"/>
</dbReference>
<proteinExistence type="predicted"/>
<accession>A0A136J513</accession>
<evidence type="ECO:0000313" key="2">
    <source>
        <dbReference type="Proteomes" id="UP000070501"/>
    </source>
</evidence>
<name>A0A136J513_9PEZI</name>
<reference evidence="2" key="1">
    <citation type="submission" date="2016-02" db="EMBL/GenBank/DDBJ databases">
        <title>Draft genome sequence of Microdochium bolleyi, a fungal endophyte of beachgrass.</title>
        <authorList>
            <consortium name="DOE Joint Genome Institute"/>
            <person name="David A.S."/>
            <person name="May G."/>
            <person name="Haridas S."/>
            <person name="Lim J."/>
            <person name="Wang M."/>
            <person name="Labutti K."/>
            <person name="Lipzen A."/>
            <person name="Barry K."/>
            <person name="Grigoriev I.V."/>
        </authorList>
    </citation>
    <scope>NUCLEOTIDE SEQUENCE [LARGE SCALE GENOMIC DNA]</scope>
    <source>
        <strain evidence="2">J235TASD1</strain>
    </source>
</reference>
<organism evidence="1 2">
    <name type="scientific">Microdochium bolleyi</name>
    <dbReference type="NCBI Taxonomy" id="196109"/>
    <lineage>
        <taxon>Eukaryota</taxon>
        <taxon>Fungi</taxon>
        <taxon>Dikarya</taxon>
        <taxon>Ascomycota</taxon>
        <taxon>Pezizomycotina</taxon>
        <taxon>Sordariomycetes</taxon>
        <taxon>Xylariomycetidae</taxon>
        <taxon>Xylariales</taxon>
        <taxon>Microdochiaceae</taxon>
        <taxon>Microdochium</taxon>
    </lineage>
</organism>